<comment type="caution">
    <text evidence="1">The sequence shown here is derived from an EMBL/GenBank/DDBJ whole genome shotgun (WGS) entry which is preliminary data.</text>
</comment>
<dbReference type="AlphaFoldDB" id="A0A1R1PCM6"/>
<name>A0A1R1PCM6_ZANCU</name>
<reference evidence="2" key="1">
    <citation type="submission" date="2017-01" db="EMBL/GenBank/DDBJ databases">
        <authorList>
            <person name="Wang Y."/>
            <person name="White M."/>
            <person name="Kvist S."/>
            <person name="Moncalvo J.-M."/>
        </authorList>
    </citation>
    <scope>NUCLEOTIDE SEQUENCE [LARGE SCALE GENOMIC DNA]</scope>
    <source>
        <strain evidence="2">COL-18-3</strain>
    </source>
</reference>
<protein>
    <submittedName>
        <fullName evidence="1">Uncharacterized protein</fullName>
    </submittedName>
</protein>
<accession>A0A1R1PCM6</accession>
<keyword evidence="2" id="KW-1185">Reference proteome</keyword>
<proteinExistence type="predicted"/>
<evidence type="ECO:0000313" key="2">
    <source>
        <dbReference type="Proteomes" id="UP000188320"/>
    </source>
</evidence>
<organism evidence="1 2">
    <name type="scientific">Zancudomyces culisetae</name>
    <name type="common">Gut fungus</name>
    <name type="synonym">Smittium culisetae</name>
    <dbReference type="NCBI Taxonomy" id="1213189"/>
    <lineage>
        <taxon>Eukaryota</taxon>
        <taxon>Fungi</taxon>
        <taxon>Fungi incertae sedis</taxon>
        <taxon>Zoopagomycota</taxon>
        <taxon>Kickxellomycotina</taxon>
        <taxon>Harpellomycetes</taxon>
        <taxon>Harpellales</taxon>
        <taxon>Legeriomycetaceae</taxon>
        <taxon>Zancudomyces</taxon>
    </lineage>
</organism>
<dbReference type="Proteomes" id="UP000188320">
    <property type="component" value="Unassembled WGS sequence"/>
</dbReference>
<evidence type="ECO:0000313" key="1">
    <source>
        <dbReference type="EMBL" id="OMH78724.1"/>
    </source>
</evidence>
<dbReference type="EMBL" id="LSSK01001829">
    <property type="protein sequence ID" value="OMH78724.1"/>
    <property type="molecule type" value="Genomic_DNA"/>
</dbReference>
<gene>
    <name evidence="1" type="ORF">AX774_g7877</name>
</gene>
<sequence length="126" mass="14645">MSVRLSILMSVPAIIQSTPKNDRKMFQVMWRAKHGWCILGERFFSSCVAPYYRHRHDSMLGIDIFVGYVASWGLCYYHGVGSRPSLIPRTISKFFNHFKILSESINSKRPIFFVEEKLKKPFGVLL</sequence>